<evidence type="ECO:0000313" key="2">
    <source>
        <dbReference type="Proteomes" id="UP001595613"/>
    </source>
</evidence>
<dbReference type="InterPro" id="IPR023214">
    <property type="entry name" value="HAD_sf"/>
</dbReference>
<gene>
    <name evidence="1" type="ORF">ACFOOL_08555</name>
</gene>
<sequence>MKLVMFDMDGTLIDTEALIAEHMARTFAEAGLTPPTPVQARRVIGLSLPKAMATLLGSDDANLAEKLAEDYRGHYRASLVAAEGREGLFPGARAALDLLRSRTDMLLGIATGKGLSGVHRLTQLHGIAGHFVTLQTPDHNPSKPHPGMMLRAMAETGAQKADTVIIGDTTFDMEMGKAAGTRTIGITWGYHNPDELRGAGADLLVETYDDLPAAIDRVLEN</sequence>
<accession>A0ABV7WZQ7</accession>
<dbReference type="RefSeq" id="WP_380096531.1">
    <property type="nucleotide sequence ID" value="NZ_JBHRYD010000005.1"/>
</dbReference>
<dbReference type="PANTHER" id="PTHR43434:SF24">
    <property type="entry name" value="HYDROLASE-RELATED"/>
    <property type="match status" value="1"/>
</dbReference>
<dbReference type="InterPro" id="IPR050155">
    <property type="entry name" value="HAD-like_hydrolase_sf"/>
</dbReference>
<dbReference type="SFLD" id="SFLDG01129">
    <property type="entry name" value="C1.5:_HAD__Beta-PGM__Phosphata"/>
    <property type="match status" value="1"/>
</dbReference>
<dbReference type="EC" id="3.-.-.-" evidence="1"/>
<dbReference type="GO" id="GO:0016787">
    <property type="term" value="F:hydrolase activity"/>
    <property type="evidence" value="ECO:0007669"/>
    <property type="project" value="UniProtKB-KW"/>
</dbReference>
<organism evidence="1 2">
    <name type="scientific">Devosia honganensis</name>
    <dbReference type="NCBI Taxonomy" id="1610527"/>
    <lineage>
        <taxon>Bacteria</taxon>
        <taxon>Pseudomonadati</taxon>
        <taxon>Pseudomonadota</taxon>
        <taxon>Alphaproteobacteria</taxon>
        <taxon>Hyphomicrobiales</taxon>
        <taxon>Devosiaceae</taxon>
        <taxon>Devosia</taxon>
    </lineage>
</organism>
<keyword evidence="1" id="KW-0378">Hydrolase</keyword>
<dbReference type="NCBIfam" id="TIGR01549">
    <property type="entry name" value="HAD-SF-IA-v1"/>
    <property type="match status" value="1"/>
</dbReference>
<reference evidence="2" key="1">
    <citation type="journal article" date="2019" name="Int. J. Syst. Evol. Microbiol.">
        <title>The Global Catalogue of Microorganisms (GCM) 10K type strain sequencing project: providing services to taxonomists for standard genome sequencing and annotation.</title>
        <authorList>
            <consortium name="The Broad Institute Genomics Platform"/>
            <consortium name="The Broad Institute Genome Sequencing Center for Infectious Disease"/>
            <person name="Wu L."/>
            <person name="Ma J."/>
        </authorList>
    </citation>
    <scope>NUCLEOTIDE SEQUENCE [LARGE SCALE GENOMIC DNA]</scope>
    <source>
        <strain evidence="2">KCTC 42281</strain>
    </source>
</reference>
<dbReference type="SFLD" id="SFLDG01135">
    <property type="entry name" value="C1.5.6:_HAD__Beta-PGM__Phospha"/>
    <property type="match status" value="1"/>
</dbReference>
<dbReference type="Gene3D" id="1.10.150.240">
    <property type="entry name" value="Putative phosphatase, domain 2"/>
    <property type="match status" value="1"/>
</dbReference>
<keyword evidence="2" id="KW-1185">Reference proteome</keyword>
<name>A0ABV7WZQ7_9HYPH</name>
<dbReference type="Gene3D" id="3.40.50.1000">
    <property type="entry name" value="HAD superfamily/HAD-like"/>
    <property type="match status" value="1"/>
</dbReference>
<dbReference type="Pfam" id="PF13419">
    <property type="entry name" value="HAD_2"/>
    <property type="match status" value="1"/>
</dbReference>
<dbReference type="InterPro" id="IPR041492">
    <property type="entry name" value="HAD_2"/>
</dbReference>
<dbReference type="EMBL" id="JBHRYD010000005">
    <property type="protein sequence ID" value="MFC3704805.1"/>
    <property type="molecule type" value="Genomic_DNA"/>
</dbReference>
<dbReference type="SFLD" id="SFLDS00003">
    <property type="entry name" value="Haloacid_Dehalogenase"/>
    <property type="match status" value="1"/>
</dbReference>
<dbReference type="InterPro" id="IPR036412">
    <property type="entry name" value="HAD-like_sf"/>
</dbReference>
<comment type="caution">
    <text evidence="1">The sequence shown here is derived from an EMBL/GenBank/DDBJ whole genome shotgun (WGS) entry which is preliminary data.</text>
</comment>
<proteinExistence type="predicted"/>
<dbReference type="InterPro" id="IPR006439">
    <property type="entry name" value="HAD-SF_hydro_IA"/>
</dbReference>
<evidence type="ECO:0000313" key="1">
    <source>
        <dbReference type="EMBL" id="MFC3704805.1"/>
    </source>
</evidence>
<dbReference type="InterPro" id="IPR023198">
    <property type="entry name" value="PGP-like_dom2"/>
</dbReference>
<dbReference type="SUPFAM" id="SSF56784">
    <property type="entry name" value="HAD-like"/>
    <property type="match status" value="1"/>
</dbReference>
<dbReference type="PANTHER" id="PTHR43434">
    <property type="entry name" value="PHOSPHOGLYCOLATE PHOSPHATASE"/>
    <property type="match status" value="1"/>
</dbReference>
<dbReference type="Proteomes" id="UP001595613">
    <property type="component" value="Unassembled WGS sequence"/>
</dbReference>
<protein>
    <submittedName>
        <fullName evidence="1">HAD family hydrolase</fullName>
        <ecNumber evidence="1">3.-.-.-</ecNumber>
    </submittedName>
</protein>